<name>A0A1I7XIN8_HETBA</name>
<proteinExistence type="predicted"/>
<keyword evidence="1" id="KW-1185">Reference proteome</keyword>
<dbReference type="Proteomes" id="UP000095283">
    <property type="component" value="Unplaced"/>
</dbReference>
<evidence type="ECO:0000313" key="2">
    <source>
        <dbReference type="WBParaSite" id="Hba_17180"/>
    </source>
</evidence>
<sequence length="89" mass="10156">MALLYEDEFEQDTCKCSSTKMWGKSNAAIYWALDVKRCMPGSVGDKFNIVLDIGQKHRLGFTVSDCEAFMDVMRNILDYHVIIVDSINL</sequence>
<dbReference type="PANTHER" id="PTHR35373">
    <property type="entry name" value="PROTEIN CBG16894"/>
    <property type="match status" value="1"/>
</dbReference>
<accession>A0A1I7XIN8</accession>
<evidence type="ECO:0000313" key="1">
    <source>
        <dbReference type="Proteomes" id="UP000095283"/>
    </source>
</evidence>
<organism evidence="1 2">
    <name type="scientific">Heterorhabditis bacteriophora</name>
    <name type="common">Entomopathogenic nematode worm</name>
    <dbReference type="NCBI Taxonomy" id="37862"/>
    <lineage>
        <taxon>Eukaryota</taxon>
        <taxon>Metazoa</taxon>
        <taxon>Ecdysozoa</taxon>
        <taxon>Nematoda</taxon>
        <taxon>Chromadorea</taxon>
        <taxon>Rhabditida</taxon>
        <taxon>Rhabditina</taxon>
        <taxon>Rhabditomorpha</taxon>
        <taxon>Strongyloidea</taxon>
        <taxon>Heterorhabditidae</taxon>
        <taxon>Heterorhabditis</taxon>
    </lineage>
</organism>
<dbReference type="AlphaFoldDB" id="A0A1I7XIN8"/>
<reference evidence="2" key="1">
    <citation type="submission" date="2016-11" db="UniProtKB">
        <authorList>
            <consortium name="WormBaseParasite"/>
        </authorList>
    </citation>
    <scope>IDENTIFICATION</scope>
</reference>
<dbReference type="PANTHER" id="PTHR35373:SF4">
    <property type="entry name" value="PEPTIDASE_M16_M DOMAIN-CONTAINING PROTEIN"/>
    <property type="match status" value="1"/>
</dbReference>
<protein>
    <submittedName>
        <fullName evidence="2">Methyltranfer_dom domain-containing protein</fullName>
    </submittedName>
</protein>
<dbReference type="WBParaSite" id="Hba_17180">
    <property type="protein sequence ID" value="Hba_17180"/>
    <property type="gene ID" value="Hba_17180"/>
</dbReference>